<dbReference type="EMBL" id="PNJD01000017">
    <property type="protein sequence ID" value="PMP98160.1"/>
    <property type="molecule type" value="Genomic_DNA"/>
</dbReference>
<proteinExistence type="predicted"/>
<name>A0A2N7QGV6_9BACT</name>
<comment type="caution">
    <text evidence="1">The sequence shown here is derived from an EMBL/GenBank/DDBJ whole genome shotgun (WGS) entry which is preliminary data.</text>
</comment>
<gene>
    <name evidence="1" type="ORF">C0169_00305</name>
</gene>
<reference evidence="1 2" key="1">
    <citation type="submission" date="2018-01" db="EMBL/GenBank/DDBJ databases">
        <title>Metagenomic assembled genomes from two thermal pools in the Uzon Caldera, Kamchatka, Russia.</title>
        <authorList>
            <person name="Wilkins L."/>
            <person name="Ettinger C."/>
        </authorList>
    </citation>
    <scope>NUCLEOTIDE SEQUENCE [LARGE SCALE GENOMIC DNA]</scope>
    <source>
        <strain evidence="1">ARK-04</strain>
    </source>
</reference>
<evidence type="ECO:0000313" key="2">
    <source>
        <dbReference type="Proteomes" id="UP000235619"/>
    </source>
</evidence>
<accession>A0A2N7QGV6</accession>
<protein>
    <submittedName>
        <fullName evidence="1">Uncharacterized protein</fullName>
    </submittedName>
</protein>
<dbReference type="AlphaFoldDB" id="A0A2N7QGV6"/>
<dbReference type="Proteomes" id="UP000235619">
    <property type="component" value="Unassembled WGS sequence"/>
</dbReference>
<organism evidence="1 2">
    <name type="scientific">Thermodesulfobacterium geofontis</name>
    <dbReference type="NCBI Taxonomy" id="1295609"/>
    <lineage>
        <taxon>Bacteria</taxon>
        <taxon>Pseudomonadati</taxon>
        <taxon>Thermodesulfobacteriota</taxon>
        <taxon>Thermodesulfobacteria</taxon>
        <taxon>Thermodesulfobacteriales</taxon>
        <taxon>Thermodesulfobacteriaceae</taxon>
        <taxon>Thermodesulfobacterium</taxon>
    </lineage>
</organism>
<evidence type="ECO:0000313" key="1">
    <source>
        <dbReference type="EMBL" id="PMP98160.1"/>
    </source>
</evidence>
<sequence length="204" mass="25123">MLVYFDKDKKLKLRIANYNPFEFTSFEKLSGLVIHKSFKDKKYSVLETIWLDVIKPQEPFLIYYDEKKLFFYDVSEVIKEETFLNLYLLIDPHTHLYITRTSSIYPYLSIFYRDFLSKFYACIITDRYKKKIYGRAFLWKENRNFLLDLSPWGIKRFFTVGYMDKFYLLDTEKFYYMEEKNVEEDKELFSSFLQSIDIKHKERY</sequence>